<dbReference type="Proteomes" id="UP000234752">
    <property type="component" value="Chromosome eg_1"/>
</dbReference>
<evidence type="ECO:0000256" key="1">
    <source>
        <dbReference type="SAM" id="MobiDB-lite"/>
    </source>
</evidence>
<keyword evidence="3" id="KW-1185">Reference proteome</keyword>
<name>A0A2K9NFA4_9PROT</name>
<reference evidence="2 3" key="1">
    <citation type="submission" date="2017-12" db="EMBL/GenBank/DDBJ databases">
        <title>Genomes of bacteria within cyanobacterial aggregates.</title>
        <authorList>
            <person name="Cai H."/>
        </authorList>
    </citation>
    <scope>NUCLEOTIDE SEQUENCE [LARGE SCALE GENOMIC DNA]</scope>
    <source>
        <strain evidence="2 3">TH16</strain>
    </source>
</reference>
<proteinExistence type="predicted"/>
<feature type="region of interest" description="Disordered" evidence="1">
    <location>
        <begin position="1"/>
        <end position="30"/>
    </location>
</feature>
<dbReference type="RefSeq" id="WP_102112843.1">
    <property type="nucleotide sequence ID" value="NZ_BMGN01000005.1"/>
</dbReference>
<protein>
    <submittedName>
        <fullName evidence="2">Uncharacterized protein</fullName>
    </submittedName>
</protein>
<organism evidence="2 3">
    <name type="scientific">Niveispirillum cyanobacteriorum</name>
    <dbReference type="NCBI Taxonomy" id="1612173"/>
    <lineage>
        <taxon>Bacteria</taxon>
        <taxon>Pseudomonadati</taxon>
        <taxon>Pseudomonadota</taxon>
        <taxon>Alphaproteobacteria</taxon>
        <taxon>Rhodospirillales</taxon>
        <taxon>Azospirillaceae</taxon>
        <taxon>Niveispirillum</taxon>
    </lineage>
</organism>
<evidence type="ECO:0000313" key="2">
    <source>
        <dbReference type="EMBL" id="AUN31236.1"/>
    </source>
</evidence>
<dbReference type="EMBL" id="CP025611">
    <property type="protein sequence ID" value="AUN31236.1"/>
    <property type="molecule type" value="Genomic_DNA"/>
</dbReference>
<dbReference type="AlphaFoldDB" id="A0A2K9NFA4"/>
<dbReference type="KEGG" id="ncb:C0V82_14090"/>
<accession>A0A2K9NFA4</accession>
<evidence type="ECO:0000313" key="3">
    <source>
        <dbReference type="Proteomes" id="UP000234752"/>
    </source>
</evidence>
<sequence>MDDQLDVLMGRKSPKQPAKQQGRPAPREDYPVLEPYVPLAMLFWRATGAMRYPAMGGPPIGLDWVQVETLARNTGHPLPLGEWVVDTLEAMAAAACKILHEKAEREAKTGDKGKD</sequence>
<dbReference type="OrthoDB" id="7376502at2"/>
<gene>
    <name evidence="2" type="ORF">C0V82_14090</name>
</gene>